<proteinExistence type="predicted"/>
<evidence type="ECO:0000313" key="2">
    <source>
        <dbReference type="EMBL" id="KJA14850.1"/>
    </source>
</evidence>
<dbReference type="InterPro" id="IPR000182">
    <property type="entry name" value="GNAT_dom"/>
</dbReference>
<dbReference type="PANTHER" id="PTHR42791:SF1">
    <property type="entry name" value="N-ACETYLTRANSFERASE DOMAIN-CONTAINING PROTEIN"/>
    <property type="match status" value="1"/>
</dbReference>
<dbReference type="Proteomes" id="UP000054270">
    <property type="component" value="Unassembled WGS sequence"/>
</dbReference>
<dbReference type="OrthoDB" id="4738875at2759"/>
<organism evidence="2 3">
    <name type="scientific">Hypholoma sublateritium (strain FD-334 SS-4)</name>
    <dbReference type="NCBI Taxonomy" id="945553"/>
    <lineage>
        <taxon>Eukaryota</taxon>
        <taxon>Fungi</taxon>
        <taxon>Dikarya</taxon>
        <taxon>Basidiomycota</taxon>
        <taxon>Agaricomycotina</taxon>
        <taxon>Agaricomycetes</taxon>
        <taxon>Agaricomycetidae</taxon>
        <taxon>Agaricales</taxon>
        <taxon>Agaricineae</taxon>
        <taxon>Strophariaceae</taxon>
        <taxon>Hypholoma</taxon>
    </lineage>
</organism>
<evidence type="ECO:0000313" key="3">
    <source>
        <dbReference type="Proteomes" id="UP000054270"/>
    </source>
</evidence>
<sequence>MSTASSAPYVRHITNPTDAELSKLVDIFVEAFKDDPWGVPDRHAAQVLSARPDGECVHGPTADERRPEVSAALGGYEGGVVSEDDLAEGTSALASTEARAAGWDQFIARLPAALRAWWQDCFSPAMKKLSLAALGVGGAHRAWHLLLFGVLPAHQGRGYGRVLVEHVGRLASETHTPLVVETGTETSVKIYTKLGFDVVRHIDLPSDYGDAHVWLLTKKPLQVASTYSNARA</sequence>
<dbReference type="EMBL" id="KN817663">
    <property type="protein sequence ID" value="KJA14850.1"/>
    <property type="molecule type" value="Genomic_DNA"/>
</dbReference>
<gene>
    <name evidence="2" type="ORF">HYPSUDRAFT_220281</name>
</gene>
<protein>
    <recommendedName>
        <fullName evidence="1">N-acetyltransferase domain-containing protein</fullName>
    </recommendedName>
</protein>
<dbReference type="PANTHER" id="PTHR42791">
    <property type="entry name" value="GNAT FAMILY ACETYLTRANSFERASE"/>
    <property type="match status" value="1"/>
</dbReference>
<keyword evidence="3" id="KW-1185">Reference proteome</keyword>
<name>A0A0D2P2Q8_HYPSF</name>
<dbReference type="CDD" id="cd04301">
    <property type="entry name" value="NAT_SF"/>
    <property type="match status" value="1"/>
</dbReference>
<dbReference type="SUPFAM" id="SSF55729">
    <property type="entry name" value="Acyl-CoA N-acyltransferases (Nat)"/>
    <property type="match status" value="1"/>
</dbReference>
<dbReference type="InterPro" id="IPR016181">
    <property type="entry name" value="Acyl_CoA_acyltransferase"/>
</dbReference>
<feature type="domain" description="N-acetyltransferase" evidence="1">
    <location>
        <begin position="76"/>
        <end position="220"/>
    </location>
</feature>
<dbReference type="Pfam" id="PF13508">
    <property type="entry name" value="Acetyltransf_7"/>
    <property type="match status" value="1"/>
</dbReference>
<dbReference type="PROSITE" id="PS51186">
    <property type="entry name" value="GNAT"/>
    <property type="match status" value="1"/>
</dbReference>
<accession>A0A0D2P2Q8</accession>
<dbReference type="Gene3D" id="3.40.630.30">
    <property type="match status" value="1"/>
</dbReference>
<dbReference type="AlphaFoldDB" id="A0A0D2P2Q8"/>
<evidence type="ECO:0000259" key="1">
    <source>
        <dbReference type="PROSITE" id="PS51186"/>
    </source>
</evidence>
<reference evidence="3" key="1">
    <citation type="submission" date="2014-04" db="EMBL/GenBank/DDBJ databases">
        <title>Evolutionary Origins and Diversification of the Mycorrhizal Mutualists.</title>
        <authorList>
            <consortium name="DOE Joint Genome Institute"/>
            <consortium name="Mycorrhizal Genomics Consortium"/>
            <person name="Kohler A."/>
            <person name="Kuo A."/>
            <person name="Nagy L.G."/>
            <person name="Floudas D."/>
            <person name="Copeland A."/>
            <person name="Barry K.W."/>
            <person name="Cichocki N."/>
            <person name="Veneault-Fourrey C."/>
            <person name="LaButti K."/>
            <person name="Lindquist E.A."/>
            <person name="Lipzen A."/>
            <person name="Lundell T."/>
            <person name="Morin E."/>
            <person name="Murat C."/>
            <person name="Riley R."/>
            <person name="Ohm R."/>
            <person name="Sun H."/>
            <person name="Tunlid A."/>
            <person name="Henrissat B."/>
            <person name="Grigoriev I.V."/>
            <person name="Hibbett D.S."/>
            <person name="Martin F."/>
        </authorList>
    </citation>
    <scope>NUCLEOTIDE SEQUENCE [LARGE SCALE GENOMIC DNA]</scope>
    <source>
        <strain evidence="3">FD-334 SS-4</strain>
    </source>
</reference>
<dbReference type="GO" id="GO:0016747">
    <property type="term" value="F:acyltransferase activity, transferring groups other than amino-acyl groups"/>
    <property type="evidence" value="ECO:0007669"/>
    <property type="project" value="InterPro"/>
</dbReference>
<dbReference type="InterPro" id="IPR052523">
    <property type="entry name" value="Trichothecene_AcTrans"/>
</dbReference>